<evidence type="ECO:0000256" key="3">
    <source>
        <dbReference type="ARBA" id="ARBA00022692"/>
    </source>
</evidence>
<dbReference type="EMBL" id="JAMFLX010000033">
    <property type="protein sequence ID" value="MCL6271825.1"/>
    <property type="molecule type" value="Genomic_DNA"/>
</dbReference>
<evidence type="ECO:0000256" key="2">
    <source>
        <dbReference type="ARBA" id="ARBA00022475"/>
    </source>
</evidence>
<sequence length="398" mass="44236">MSTPNYAYQYPQDDEIDLFELVEKLWAKKWLIIGTTAIITMISVVVAFLLPPAWQSETKVYMSSKGDLGSYNDIQSHLATSKEILLDEKSSTNQPFPQLDPKELFNLFYRHLTSRSILRQVYVKSGLAKQITTNVQNKEQALSLGFSSFQDRISIERSGGTDTVSPITISYSADTPEASASLINDYLIPTAIERTRRELISNITTEIEGEITKIDKSMVLTENQFIEKSRLKTLKLEVALKIATAGDITRPVNLSASLLNDDDNSLFLLGTDLLKTQLSIQRNEILEYRMTSNPQPNDADKPLLPKVASLFIAKQSLKILDTSLSNLKPIIIDEPAQIPVTPIKPNKRLIVALGTVLGGMLSVFIALIQIAIAGRKEKQRATAAIMESSTCQTEKLTT</sequence>
<dbReference type="Pfam" id="PF13807">
    <property type="entry name" value="GNVR"/>
    <property type="match status" value="1"/>
</dbReference>
<organism evidence="9 10">
    <name type="scientific">Parendozoicomonas callyspongiae</name>
    <dbReference type="NCBI Taxonomy" id="2942213"/>
    <lineage>
        <taxon>Bacteria</taxon>
        <taxon>Pseudomonadati</taxon>
        <taxon>Pseudomonadota</taxon>
        <taxon>Gammaproteobacteria</taxon>
        <taxon>Oceanospirillales</taxon>
        <taxon>Endozoicomonadaceae</taxon>
        <taxon>Parendozoicomonas</taxon>
    </lineage>
</organism>
<comment type="caution">
    <text evidence="9">The sequence shown here is derived from an EMBL/GenBank/DDBJ whole genome shotgun (WGS) entry which is preliminary data.</text>
</comment>
<keyword evidence="10" id="KW-1185">Reference proteome</keyword>
<dbReference type="RefSeq" id="WP_249701480.1">
    <property type="nucleotide sequence ID" value="NZ_JAMFLX010000033.1"/>
</dbReference>
<dbReference type="Proteomes" id="UP001203338">
    <property type="component" value="Unassembled WGS sequence"/>
</dbReference>
<dbReference type="Pfam" id="PF02706">
    <property type="entry name" value="Wzz"/>
    <property type="match status" value="1"/>
</dbReference>
<keyword evidence="2" id="KW-1003">Cell membrane</keyword>
<comment type="subcellular location">
    <subcellularLocation>
        <location evidence="1">Cell membrane</location>
        <topology evidence="1">Multi-pass membrane protein</topology>
    </subcellularLocation>
</comment>
<evidence type="ECO:0000313" key="9">
    <source>
        <dbReference type="EMBL" id="MCL6271825.1"/>
    </source>
</evidence>
<evidence type="ECO:0000256" key="5">
    <source>
        <dbReference type="ARBA" id="ARBA00023136"/>
    </source>
</evidence>
<feature type="domain" description="Polysaccharide chain length determinant N-terminal" evidence="7">
    <location>
        <begin position="14"/>
        <end position="122"/>
    </location>
</feature>
<proteinExistence type="predicted"/>
<dbReference type="SUPFAM" id="SSF160355">
    <property type="entry name" value="Bacterial polysaccharide co-polymerase-like"/>
    <property type="match status" value="1"/>
</dbReference>
<keyword evidence="4 6" id="KW-1133">Transmembrane helix</keyword>
<evidence type="ECO:0000256" key="6">
    <source>
        <dbReference type="SAM" id="Phobius"/>
    </source>
</evidence>
<dbReference type="PANTHER" id="PTHR32309:SF13">
    <property type="entry name" value="FERRIC ENTEROBACTIN TRANSPORT PROTEIN FEPE"/>
    <property type="match status" value="1"/>
</dbReference>
<evidence type="ECO:0000259" key="8">
    <source>
        <dbReference type="Pfam" id="PF13807"/>
    </source>
</evidence>
<feature type="transmembrane region" description="Helical" evidence="6">
    <location>
        <begin position="30"/>
        <end position="54"/>
    </location>
</feature>
<protein>
    <submittedName>
        <fullName evidence="9">Wzz/FepE/Etk N-terminal domain-containing protein</fullName>
    </submittedName>
</protein>
<dbReference type="Gene3D" id="3.30.1890.10">
    <property type="entry name" value="FepE-like"/>
    <property type="match status" value="1"/>
</dbReference>
<evidence type="ECO:0000256" key="4">
    <source>
        <dbReference type="ARBA" id="ARBA00022989"/>
    </source>
</evidence>
<dbReference type="InterPro" id="IPR032807">
    <property type="entry name" value="GNVR"/>
</dbReference>
<feature type="domain" description="Tyrosine-protein kinase G-rich" evidence="8">
    <location>
        <begin position="331"/>
        <end position="369"/>
    </location>
</feature>
<evidence type="ECO:0000259" key="7">
    <source>
        <dbReference type="Pfam" id="PF02706"/>
    </source>
</evidence>
<keyword evidence="5 6" id="KW-0472">Membrane</keyword>
<evidence type="ECO:0000256" key="1">
    <source>
        <dbReference type="ARBA" id="ARBA00004651"/>
    </source>
</evidence>
<dbReference type="PANTHER" id="PTHR32309">
    <property type="entry name" value="TYROSINE-PROTEIN KINASE"/>
    <property type="match status" value="1"/>
</dbReference>
<feature type="transmembrane region" description="Helical" evidence="6">
    <location>
        <begin position="349"/>
        <end position="372"/>
    </location>
</feature>
<accession>A0ABT0PKB5</accession>
<keyword evidence="3 6" id="KW-0812">Transmembrane</keyword>
<name>A0ABT0PKB5_9GAMM</name>
<dbReference type="InterPro" id="IPR050445">
    <property type="entry name" value="Bact_polysacc_biosynth/exp"/>
</dbReference>
<dbReference type="InterPro" id="IPR003856">
    <property type="entry name" value="LPS_length_determ_N"/>
</dbReference>
<evidence type="ECO:0000313" key="10">
    <source>
        <dbReference type="Proteomes" id="UP001203338"/>
    </source>
</evidence>
<gene>
    <name evidence="9" type="ORF">M3P05_18045</name>
</gene>
<reference evidence="9 10" key="1">
    <citation type="submission" date="2022-05" db="EMBL/GenBank/DDBJ databases">
        <authorList>
            <person name="Park J.-S."/>
        </authorList>
    </citation>
    <scope>NUCLEOTIDE SEQUENCE [LARGE SCALE GENOMIC DNA]</scope>
    <source>
        <strain evidence="9 10">2012CJ34-2</strain>
    </source>
</reference>